<organism evidence="4 5">
    <name type="scientific">Tilletia horrida</name>
    <dbReference type="NCBI Taxonomy" id="155126"/>
    <lineage>
        <taxon>Eukaryota</taxon>
        <taxon>Fungi</taxon>
        <taxon>Dikarya</taxon>
        <taxon>Basidiomycota</taxon>
        <taxon>Ustilaginomycotina</taxon>
        <taxon>Exobasidiomycetes</taxon>
        <taxon>Tilletiales</taxon>
        <taxon>Tilletiaceae</taxon>
        <taxon>Tilletia</taxon>
    </lineage>
</organism>
<dbReference type="SUPFAM" id="SSF52499">
    <property type="entry name" value="Isochorismatase-like hydrolases"/>
    <property type="match status" value="1"/>
</dbReference>
<dbReference type="InterPro" id="IPR036380">
    <property type="entry name" value="Isochorismatase-like_sf"/>
</dbReference>
<name>A0AAN6GJU8_9BASI</name>
<evidence type="ECO:0000256" key="2">
    <source>
        <dbReference type="ARBA" id="ARBA00022801"/>
    </source>
</evidence>
<evidence type="ECO:0000313" key="4">
    <source>
        <dbReference type="EMBL" id="KAK0541146.1"/>
    </source>
</evidence>
<dbReference type="AlphaFoldDB" id="A0AAN6GJU8"/>
<dbReference type="Gene3D" id="3.40.50.850">
    <property type="entry name" value="Isochorismatase-like"/>
    <property type="match status" value="1"/>
</dbReference>
<dbReference type="InterPro" id="IPR050272">
    <property type="entry name" value="Isochorismatase-like_hydrls"/>
</dbReference>
<dbReference type="Proteomes" id="UP001176521">
    <property type="component" value="Unassembled WGS sequence"/>
</dbReference>
<evidence type="ECO:0000259" key="3">
    <source>
        <dbReference type="Pfam" id="PF00857"/>
    </source>
</evidence>
<dbReference type="EMBL" id="JAPDMQ010000003">
    <property type="protein sequence ID" value="KAK0541146.1"/>
    <property type="molecule type" value="Genomic_DNA"/>
</dbReference>
<evidence type="ECO:0000313" key="5">
    <source>
        <dbReference type="Proteomes" id="UP001176521"/>
    </source>
</evidence>
<keyword evidence="5" id="KW-1185">Reference proteome</keyword>
<gene>
    <name evidence="4" type="ORF">OC842_000105</name>
</gene>
<comment type="similarity">
    <text evidence="1">Belongs to the isochorismatase family.</text>
</comment>
<sequence>MTPSSSSKTALLFIDIQENMLTTPGSWWVPEPLQTSFLAHAAAVLERARAARIPIYHVQHHSVDPDEVDAYGSPGWALRFPPDDASSDEVVKHKTVQNVFESNPGLADELRARGVGRVLTCGLQSELCVKQGSLGALREGFAVVLLSGAHATLEEEGGKRATEIMKEVEDELAQAGVEVIAFDADWKL</sequence>
<dbReference type="PANTHER" id="PTHR43540">
    <property type="entry name" value="PEROXYUREIDOACRYLATE/UREIDOACRYLATE AMIDOHYDROLASE-RELATED"/>
    <property type="match status" value="1"/>
</dbReference>
<comment type="caution">
    <text evidence="4">The sequence shown here is derived from an EMBL/GenBank/DDBJ whole genome shotgun (WGS) entry which is preliminary data.</text>
</comment>
<keyword evidence="2" id="KW-0378">Hydrolase</keyword>
<dbReference type="PANTHER" id="PTHR43540:SF6">
    <property type="entry name" value="ISOCHORISMATASE-LIKE DOMAIN-CONTAINING PROTEIN"/>
    <property type="match status" value="1"/>
</dbReference>
<accession>A0AAN6GJU8</accession>
<feature type="domain" description="Isochorismatase-like" evidence="3">
    <location>
        <begin position="9"/>
        <end position="166"/>
    </location>
</feature>
<proteinExistence type="inferred from homology"/>
<reference evidence="4" key="1">
    <citation type="journal article" date="2023" name="PhytoFront">
        <title>Draft Genome Resources of Seven Strains of Tilletia horrida, Causal Agent of Kernel Smut of Rice.</title>
        <authorList>
            <person name="Khanal S."/>
            <person name="Antony Babu S."/>
            <person name="Zhou X.G."/>
        </authorList>
    </citation>
    <scope>NUCLEOTIDE SEQUENCE</scope>
    <source>
        <strain evidence="4">TX3</strain>
    </source>
</reference>
<protein>
    <recommendedName>
        <fullName evidence="3">Isochorismatase-like domain-containing protein</fullName>
    </recommendedName>
</protein>
<dbReference type="GO" id="GO:0016787">
    <property type="term" value="F:hydrolase activity"/>
    <property type="evidence" value="ECO:0007669"/>
    <property type="project" value="UniProtKB-KW"/>
</dbReference>
<evidence type="ECO:0000256" key="1">
    <source>
        <dbReference type="ARBA" id="ARBA00006336"/>
    </source>
</evidence>
<dbReference type="Pfam" id="PF00857">
    <property type="entry name" value="Isochorismatase"/>
    <property type="match status" value="1"/>
</dbReference>
<dbReference type="InterPro" id="IPR000868">
    <property type="entry name" value="Isochorismatase-like_dom"/>
</dbReference>